<dbReference type="KEGG" id="acom:CEW83_07035"/>
<accession>A0A2U8GND3</accession>
<organism evidence="1 2">
    <name type="scientific">Parazoarcus communis</name>
    <dbReference type="NCBI Taxonomy" id="41977"/>
    <lineage>
        <taxon>Bacteria</taxon>
        <taxon>Pseudomonadati</taxon>
        <taxon>Pseudomonadota</taxon>
        <taxon>Betaproteobacteria</taxon>
        <taxon>Rhodocyclales</taxon>
        <taxon>Zoogloeaceae</taxon>
        <taxon>Parazoarcus</taxon>
    </lineage>
</organism>
<evidence type="ECO:0000313" key="2">
    <source>
        <dbReference type="Proteomes" id="UP000244930"/>
    </source>
</evidence>
<sequence length="110" mass="12400">MSIAELSALSLLGLLAWFWFDSLKARETGIAAARNACEREGVQLLDETVAGRSLRLARDEDGRMAIRRAYDFEYSGSGFDRYRGSVVLLGREVTMLDITEHRSTVRQLFP</sequence>
<evidence type="ECO:0008006" key="3">
    <source>
        <dbReference type="Google" id="ProtNLM"/>
    </source>
</evidence>
<reference evidence="1 2" key="1">
    <citation type="submission" date="2017-06" db="EMBL/GenBank/DDBJ databases">
        <title>Azoarcus.</title>
        <authorList>
            <person name="Woo J.-H."/>
            <person name="Kim H.-S."/>
        </authorList>
    </citation>
    <scope>NUCLEOTIDE SEQUENCE [LARGE SCALE GENOMIC DNA]</scope>
    <source>
        <strain evidence="1 2">TSPY31</strain>
    </source>
</reference>
<dbReference type="EMBL" id="CP022187">
    <property type="protein sequence ID" value="AWI75010.1"/>
    <property type="molecule type" value="Genomic_DNA"/>
</dbReference>
<evidence type="ECO:0000313" key="1">
    <source>
        <dbReference type="EMBL" id="AWI75010.1"/>
    </source>
</evidence>
<dbReference type="InterPro" id="IPR021732">
    <property type="entry name" value="DUF3301"/>
</dbReference>
<dbReference type="RefSeq" id="WP_108948718.1">
    <property type="nucleotide sequence ID" value="NZ_CP022187.1"/>
</dbReference>
<dbReference type="AlphaFoldDB" id="A0A2U8GND3"/>
<proteinExistence type="predicted"/>
<protein>
    <recommendedName>
        <fullName evidence="3">DUF3301 domain-containing protein</fullName>
    </recommendedName>
</protein>
<dbReference type="Proteomes" id="UP000244930">
    <property type="component" value="Chromosome"/>
</dbReference>
<keyword evidence="2" id="KW-1185">Reference proteome</keyword>
<name>A0A2U8GND3_9RHOO</name>
<dbReference type="Pfam" id="PF11743">
    <property type="entry name" value="DUF3301"/>
    <property type="match status" value="1"/>
</dbReference>
<gene>
    <name evidence="1" type="ORF">CEW83_07035</name>
</gene>